<evidence type="ECO:0000259" key="6">
    <source>
        <dbReference type="Pfam" id="PF08479"/>
    </source>
</evidence>
<dbReference type="Gene3D" id="2.40.160.50">
    <property type="entry name" value="membrane protein fhac: a member of the omp85/tpsb transporter family"/>
    <property type="match status" value="1"/>
</dbReference>
<dbReference type="KEGG" id="mpsy:CEK71_11135"/>
<evidence type="ECO:0000256" key="2">
    <source>
        <dbReference type="ARBA" id="ARBA00022692"/>
    </source>
</evidence>
<keyword evidence="3" id="KW-0998">Cell outer membrane</keyword>
<reference evidence="7 8" key="1">
    <citation type="submission" date="2017-06" db="EMBL/GenBank/DDBJ databases">
        <title>Genome Sequencing of the methanotroph Methylovulum psychrotolerants str. HV10-M2 isolated from a high-altitude environment.</title>
        <authorList>
            <person name="Mateos-Rivera A."/>
        </authorList>
    </citation>
    <scope>NUCLEOTIDE SEQUENCE [LARGE SCALE GENOMIC DNA]</scope>
    <source>
        <strain evidence="7 8">HV10_M2</strain>
    </source>
</reference>
<dbReference type="GO" id="GO:0098046">
    <property type="term" value="C:type V protein secretion system complex"/>
    <property type="evidence" value="ECO:0007669"/>
    <property type="project" value="TreeGrafter"/>
</dbReference>
<dbReference type="AlphaFoldDB" id="A0A1Z4BZ92"/>
<gene>
    <name evidence="7" type="ORF">CEK71_11135</name>
</gene>
<keyword evidence="1" id="KW-0472">Membrane</keyword>
<dbReference type="GO" id="GO:0046819">
    <property type="term" value="P:protein secretion by the type V secretion system"/>
    <property type="evidence" value="ECO:0007669"/>
    <property type="project" value="TreeGrafter"/>
</dbReference>
<dbReference type="GO" id="GO:0008320">
    <property type="term" value="F:protein transmembrane transporter activity"/>
    <property type="evidence" value="ECO:0007669"/>
    <property type="project" value="TreeGrafter"/>
</dbReference>
<keyword evidence="2" id="KW-0812">Transmembrane</keyword>
<dbReference type="Gene3D" id="3.10.20.310">
    <property type="entry name" value="membrane protein fhac"/>
    <property type="match status" value="1"/>
</dbReference>
<evidence type="ECO:0000259" key="5">
    <source>
        <dbReference type="Pfam" id="PF03865"/>
    </source>
</evidence>
<dbReference type="InterPro" id="IPR005565">
    <property type="entry name" value="Hemolysn_activator_HlyB_C"/>
</dbReference>
<dbReference type="OrthoDB" id="572300at2"/>
<feature type="chain" id="PRO_5013119986" evidence="4">
    <location>
        <begin position="28"/>
        <end position="519"/>
    </location>
</feature>
<proteinExistence type="predicted"/>
<dbReference type="EMBL" id="CP022129">
    <property type="protein sequence ID" value="ASF46580.1"/>
    <property type="molecule type" value="Genomic_DNA"/>
</dbReference>
<dbReference type="PANTHER" id="PTHR34597:SF6">
    <property type="entry name" value="BLR6126 PROTEIN"/>
    <property type="match status" value="1"/>
</dbReference>
<evidence type="ECO:0000313" key="7">
    <source>
        <dbReference type="EMBL" id="ASF46580.1"/>
    </source>
</evidence>
<name>A0A1Z4BZ92_9GAMM</name>
<organism evidence="7 8">
    <name type="scientific">Methylovulum psychrotolerans</name>
    <dbReference type="NCBI Taxonomy" id="1704499"/>
    <lineage>
        <taxon>Bacteria</taxon>
        <taxon>Pseudomonadati</taxon>
        <taxon>Pseudomonadota</taxon>
        <taxon>Gammaproteobacteria</taxon>
        <taxon>Methylococcales</taxon>
        <taxon>Methylococcaceae</taxon>
        <taxon>Methylovulum</taxon>
    </lineage>
</organism>
<dbReference type="PANTHER" id="PTHR34597">
    <property type="entry name" value="SLR1661 PROTEIN"/>
    <property type="match status" value="1"/>
</dbReference>
<evidence type="ECO:0000256" key="1">
    <source>
        <dbReference type="ARBA" id="ARBA00022452"/>
    </source>
</evidence>
<dbReference type="InterPro" id="IPR051544">
    <property type="entry name" value="TPS_OM_transporter"/>
</dbReference>
<feature type="signal peptide" evidence="4">
    <location>
        <begin position="1"/>
        <end position="27"/>
    </location>
</feature>
<dbReference type="Proteomes" id="UP000197019">
    <property type="component" value="Chromosome"/>
</dbReference>
<feature type="domain" description="Polypeptide-transport-associated ShlB-type" evidence="6">
    <location>
        <begin position="35"/>
        <end position="105"/>
    </location>
</feature>
<dbReference type="RefSeq" id="WP_088619452.1">
    <property type="nucleotide sequence ID" value="NZ_CP022129.1"/>
</dbReference>
<dbReference type="Pfam" id="PF03865">
    <property type="entry name" value="ShlB"/>
    <property type="match status" value="1"/>
</dbReference>
<dbReference type="InterPro" id="IPR013686">
    <property type="entry name" value="Polypept-transport_assoc_ShlB"/>
</dbReference>
<evidence type="ECO:0000256" key="4">
    <source>
        <dbReference type="SAM" id="SignalP"/>
    </source>
</evidence>
<protein>
    <submittedName>
        <fullName evidence="7">Peptide transporter</fullName>
    </submittedName>
</protein>
<keyword evidence="4" id="KW-0732">Signal</keyword>
<sequence length="519" mass="57354">MKLLLPTCLSSALLAAVCCLSSAVTWAAPPPAIRFMVNRFSIEGAAPLTVQALERYFQPLQQRQYTLKELQDVSKGLEALLRDANLPFYSVILPPQTLDAGTVKFLIKPVALGEVTVQGNHYFSKDNIVASLPNLQQGKPPVPGDLSQAVKVANKHPAKQVQVTFKAGAKAEQVDAKINVKDLRPYQATLNLNTVGTKSTGNFRLIGALQYSNLWGLDHIVNASYTTSPDHADTVKQYGGSYSLPLYGLKGWLSAYYAYSNVNAGTIASDLTVTGSGEMYGIHYQQFLPKWGAYEQWLDIGLDNRDFVSDIRFQNVPIGTHVRSVPFSIQYKAEYPWRNARFGYQAQWAGNTQLGDHNSATDYTAVRSGASPEWNVLRYGANMGINLQQWQLQTIFIAQYTSNSLISGEQLGIGGSYDIRGYQERETSADRGEIVKIEATTPTWQHVNLFVFYDYGHGVLQSYTPGQRRDWSLSSAGVGAAWQWQQNLQAKVAYADALDDAVSTRAGDGRIHASIILRY</sequence>
<evidence type="ECO:0000256" key="3">
    <source>
        <dbReference type="ARBA" id="ARBA00023237"/>
    </source>
</evidence>
<keyword evidence="8" id="KW-1185">Reference proteome</keyword>
<dbReference type="Pfam" id="PF08479">
    <property type="entry name" value="POTRA_2"/>
    <property type="match status" value="1"/>
</dbReference>
<evidence type="ECO:0000313" key="8">
    <source>
        <dbReference type="Proteomes" id="UP000197019"/>
    </source>
</evidence>
<keyword evidence="1" id="KW-1134">Transmembrane beta strand</keyword>
<feature type="domain" description="Haemolysin activator HlyB C-terminal" evidence="5">
    <location>
        <begin position="177"/>
        <end position="480"/>
    </location>
</feature>
<accession>A0A1Z4BZ92</accession>